<dbReference type="EMBL" id="GACK01004365">
    <property type="protein sequence ID" value="JAA60669.1"/>
    <property type="molecule type" value="mRNA"/>
</dbReference>
<sequence length="198" mass="23125">MAPHTLWLFVLIPIVIHPHGAAQTKGNNTAAKYVPKTSRPWPFMITSPMYLNITTLDQHNAICIKAITIEHNFKARILSQGVVITRSDWSRDYARVDYQLIPKRGPLQALISVDRSGSTKYTLHHIFQHCAIIKKQMNKTNGGSMEVCDLWVNEKFFHVRREDQELCTRNFMAYCNHNYTKYKRVDCERTTYKEILLW</sequence>
<feature type="chain" id="PRO_5003981218" evidence="1">
    <location>
        <begin position="23"/>
        <end position="198"/>
    </location>
</feature>
<accession>L7MBY0</accession>
<name>L7MBY0_RHIPC</name>
<feature type="signal peptide" evidence="1">
    <location>
        <begin position="1"/>
        <end position="22"/>
    </location>
</feature>
<evidence type="ECO:0000313" key="2">
    <source>
        <dbReference type="EMBL" id="JAA60669.1"/>
    </source>
</evidence>
<proteinExistence type="evidence at transcript level"/>
<evidence type="ECO:0000256" key="1">
    <source>
        <dbReference type="SAM" id="SignalP"/>
    </source>
</evidence>
<organism evidence="2">
    <name type="scientific">Rhipicephalus pulchellus</name>
    <name type="common">Yellow backed tick</name>
    <name type="synonym">Dermacentor pulchellus</name>
    <dbReference type="NCBI Taxonomy" id="72859"/>
    <lineage>
        <taxon>Eukaryota</taxon>
        <taxon>Metazoa</taxon>
        <taxon>Ecdysozoa</taxon>
        <taxon>Arthropoda</taxon>
        <taxon>Chelicerata</taxon>
        <taxon>Arachnida</taxon>
        <taxon>Acari</taxon>
        <taxon>Parasitiformes</taxon>
        <taxon>Ixodida</taxon>
        <taxon>Ixodoidea</taxon>
        <taxon>Ixodidae</taxon>
        <taxon>Rhipicephalinae</taxon>
        <taxon>Rhipicephalus</taxon>
        <taxon>Rhipicephalus</taxon>
    </lineage>
</organism>
<reference evidence="2" key="1">
    <citation type="submission" date="2012-11" db="EMBL/GenBank/DDBJ databases">
        <authorList>
            <person name="Lucero-Rivera Y.E."/>
            <person name="Tovar-Ramirez D."/>
        </authorList>
    </citation>
    <scope>NUCLEOTIDE SEQUENCE</scope>
    <source>
        <tissue evidence="2">Salivary gland</tissue>
    </source>
</reference>
<protein>
    <submittedName>
        <fullName evidence="2">Putative group iv salivary lipocalin</fullName>
    </submittedName>
</protein>
<dbReference type="AlphaFoldDB" id="L7MBY0"/>
<keyword evidence="1" id="KW-0732">Signal</keyword>
<reference evidence="2" key="2">
    <citation type="journal article" date="2015" name="J. Proteomics">
        <title>Sexual differences in the sialomes of the zebra tick, Rhipicephalus pulchellus.</title>
        <authorList>
            <person name="Tan A.W."/>
            <person name="Francischetti I.M."/>
            <person name="Slovak M."/>
            <person name="Kini R.M."/>
            <person name="Ribeiro J.M."/>
        </authorList>
    </citation>
    <scope>NUCLEOTIDE SEQUENCE</scope>
    <source>
        <tissue evidence="2">Salivary gland</tissue>
    </source>
</reference>